<dbReference type="EMBL" id="WSZK01000015">
    <property type="protein sequence ID" value="MWG34797.1"/>
    <property type="molecule type" value="Genomic_DNA"/>
</dbReference>
<dbReference type="InterPro" id="IPR036390">
    <property type="entry name" value="WH_DNA-bd_sf"/>
</dbReference>
<dbReference type="OrthoDB" id="285635at2157"/>
<evidence type="ECO:0000313" key="2">
    <source>
        <dbReference type="Proteomes" id="UP000451471"/>
    </source>
</evidence>
<dbReference type="InterPro" id="IPR036388">
    <property type="entry name" value="WH-like_DNA-bd_sf"/>
</dbReference>
<dbReference type="Proteomes" id="UP000451471">
    <property type="component" value="Unassembled WGS sequence"/>
</dbReference>
<organism evidence="1 2">
    <name type="scientific">Halomarina oriensis</name>
    <dbReference type="NCBI Taxonomy" id="671145"/>
    <lineage>
        <taxon>Archaea</taxon>
        <taxon>Methanobacteriati</taxon>
        <taxon>Methanobacteriota</taxon>
        <taxon>Stenosarchaea group</taxon>
        <taxon>Halobacteria</taxon>
        <taxon>Halobacteriales</taxon>
        <taxon>Natronomonadaceae</taxon>
        <taxon>Halomarina</taxon>
    </lineage>
</organism>
<dbReference type="Pfam" id="PF13412">
    <property type="entry name" value="HTH_24"/>
    <property type="match status" value="1"/>
</dbReference>
<dbReference type="Gene3D" id="1.10.10.10">
    <property type="entry name" value="Winged helix-like DNA-binding domain superfamily/Winged helix DNA-binding domain"/>
    <property type="match status" value="1"/>
</dbReference>
<dbReference type="AlphaFoldDB" id="A0A6B0GM90"/>
<dbReference type="SUPFAM" id="SSF46785">
    <property type="entry name" value="Winged helix' DNA-binding domain"/>
    <property type="match status" value="1"/>
</dbReference>
<keyword evidence="2" id="KW-1185">Reference proteome</keyword>
<name>A0A6B0GM90_9EURY</name>
<gene>
    <name evidence="1" type="ORF">GQS65_09885</name>
</gene>
<accession>A0A6B0GM90</accession>
<protein>
    <submittedName>
        <fullName evidence="1">MarR family transcriptional regulator</fullName>
    </submittedName>
</protein>
<evidence type="ECO:0000313" key="1">
    <source>
        <dbReference type="EMBL" id="MWG34797.1"/>
    </source>
</evidence>
<reference evidence="1 2" key="1">
    <citation type="submission" date="2019-12" db="EMBL/GenBank/DDBJ databases">
        <title>Halocatena pleomorpha gen. nov. sp. nov., an extremely halophilic archaeon of family Halobacteriaceae isolated from saltpan soil.</title>
        <authorList>
            <person name="Pal Y."/>
            <person name="Verma A."/>
            <person name="Krishnamurthi S."/>
            <person name="Kumar P."/>
        </authorList>
    </citation>
    <scope>NUCLEOTIDE SEQUENCE [LARGE SCALE GENOMIC DNA]</scope>
    <source>
        <strain evidence="1 2">JCM 16495</strain>
    </source>
</reference>
<dbReference type="GO" id="GO:0003700">
    <property type="term" value="F:DNA-binding transcription factor activity"/>
    <property type="evidence" value="ECO:0007669"/>
    <property type="project" value="InterPro"/>
</dbReference>
<sequence length="93" mass="10225">MRDDDVLTQSDERVLELIREHGNLTPGAISKFTGSNAAYISARASRLVRLGLLHRIDTGLYGITDDGHAFLDEKLERGVLASRAEALNDDTTE</sequence>
<proteinExistence type="predicted"/>
<dbReference type="RefSeq" id="WP_158204436.1">
    <property type="nucleotide sequence ID" value="NZ_WSZK01000015.1"/>
</dbReference>
<comment type="caution">
    <text evidence="1">The sequence shown here is derived from an EMBL/GenBank/DDBJ whole genome shotgun (WGS) entry which is preliminary data.</text>
</comment>